<dbReference type="SUPFAM" id="SSF46785">
    <property type="entry name" value="Winged helix' DNA-binding domain"/>
    <property type="match status" value="1"/>
</dbReference>
<dbReference type="EMBL" id="RRCO01000007">
    <property type="protein sequence ID" value="RRJ24444.1"/>
    <property type="molecule type" value="Genomic_DNA"/>
</dbReference>
<reference evidence="5 6" key="1">
    <citation type="submission" date="2018-11" db="EMBL/GenBank/DDBJ databases">
        <title>Genome sequencing of Lachnoanaerobaculum sp. KCOM 2030 (= ChDC B114).</title>
        <authorList>
            <person name="Kook J.-K."/>
            <person name="Park S.-N."/>
            <person name="Lim Y.K."/>
        </authorList>
    </citation>
    <scope>NUCLEOTIDE SEQUENCE [LARGE SCALE GENOMIC DNA]</scope>
    <source>
        <strain evidence="5 6">KCOM 2030</strain>
    </source>
</reference>
<dbReference type="SMART" id="SM00100">
    <property type="entry name" value="cNMP"/>
    <property type="match status" value="1"/>
</dbReference>
<organism evidence="5 6">
    <name type="scientific">Lachnoanaerobaculum gingivalis</name>
    <dbReference type="NCBI Taxonomy" id="2490855"/>
    <lineage>
        <taxon>Bacteria</taxon>
        <taxon>Bacillati</taxon>
        <taxon>Bacillota</taxon>
        <taxon>Clostridia</taxon>
        <taxon>Lachnospirales</taxon>
        <taxon>Lachnospiraceae</taxon>
        <taxon>Lachnoanaerobaculum</taxon>
    </lineage>
</organism>
<dbReference type="Gene3D" id="2.60.120.10">
    <property type="entry name" value="Jelly Rolls"/>
    <property type="match status" value="1"/>
</dbReference>
<name>A0A3P3QT69_9FIRM</name>
<evidence type="ECO:0000256" key="1">
    <source>
        <dbReference type="ARBA" id="ARBA00023015"/>
    </source>
</evidence>
<dbReference type="PROSITE" id="PS50042">
    <property type="entry name" value="CNMP_BINDING_3"/>
    <property type="match status" value="1"/>
</dbReference>
<dbReference type="InterPro" id="IPR000595">
    <property type="entry name" value="cNMP-bd_dom"/>
</dbReference>
<keyword evidence="2" id="KW-0238">DNA-binding</keyword>
<comment type="caution">
    <text evidence="5">The sequence shown here is derived from an EMBL/GenBank/DDBJ whole genome shotgun (WGS) entry which is preliminary data.</text>
</comment>
<dbReference type="SUPFAM" id="SSF51206">
    <property type="entry name" value="cAMP-binding domain-like"/>
    <property type="match status" value="1"/>
</dbReference>
<evidence type="ECO:0000313" key="5">
    <source>
        <dbReference type="EMBL" id="RRJ24444.1"/>
    </source>
</evidence>
<dbReference type="GO" id="GO:0003677">
    <property type="term" value="F:DNA binding"/>
    <property type="evidence" value="ECO:0007669"/>
    <property type="project" value="UniProtKB-KW"/>
</dbReference>
<dbReference type="InterPro" id="IPR036390">
    <property type="entry name" value="WH_DNA-bd_sf"/>
</dbReference>
<dbReference type="GO" id="GO:0006355">
    <property type="term" value="P:regulation of DNA-templated transcription"/>
    <property type="evidence" value="ECO:0007669"/>
    <property type="project" value="InterPro"/>
</dbReference>
<dbReference type="InterPro" id="IPR014710">
    <property type="entry name" value="RmlC-like_jellyroll"/>
</dbReference>
<protein>
    <submittedName>
        <fullName evidence="5">Crp/Fnr family transcriptional regulator</fullName>
    </submittedName>
</protein>
<proteinExistence type="predicted"/>
<dbReference type="Pfam" id="PF00027">
    <property type="entry name" value="cNMP_binding"/>
    <property type="match status" value="1"/>
</dbReference>
<dbReference type="RefSeq" id="WP_128675141.1">
    <property type="nucleotide sequence ID" value="NZ_RRCO01000007.1"/>
</dbReference>
<keyword evidence="3" id="KW-0804">Transcription</keyword>
<dbReference type="InterPro" id="IPR018490">
    <property type="entry name" value="cNMP-bd_dom_sf"/>
</dbReference>
<sequence length="224" mass="25314">MYYSILQNSSLFKGLGEDEISDIFGIISPTVKYYDKGNTVFNFMDTANRIGIILEGRVEARKNFPNGRQVDVSVRNPGDIIGPAAVFSKSRKYPCDIVAIEPAKIMLLHRDELLKLMQLNLCILQNFTTEISTATYMLQQRLELLSYGGIAQKAAFWLLMQSCQSGKDTVTIPDSISKWAMLMNVSRTSLHRELSHLESEKIIFYNPPVIKILDSDALQDILSR</sequence>
<gene>
    <name evidence="5" type="ORF">EHV10_13780</name>
</gene>
<dbReference type="Proteomes" id="UP000272490">
    <property type="component" value="Unassembled WGS sequence"/>
</dbReference>
<feature type="domain" description="Cyclic nucleotide-binding" evidence="4">
    <location>
        <begin position="11"/>
        <end position="117"/>
    </location>
</feature>
<dbReference type="InterPro" id="IPR012318">
    <property type="entry name" value="HTH_CRP"/>
</dbReference>
<evidence type="ECO:0000313" key="6">
    <source>
        <dbReference type="Proteomes" id="UP000272490"/>
    </source>
</evidence>
<evidence type="ECO:0000259" key="4">
    <source>
        <dbReference type="PROSITE" id="PS50042"/>
    </source>
</evidence>
<dbReference type="Pfam" id="PF13545">
    <property type="entry name" value="HTH_Crp_2"/>
    <property type="match status" value="1"/>
</dbReference>
<keyword evidence="6" id="KW-1185">Reference proteome</keyword>
<dbReference type="OrthoDB" id="9774616at2"/>
<dbReference type="CDD" id="cd00038">
    <property type="entry name" value="CAP_ED"/>
    <property type="match status" value="1"/>
</dbReference>
<keyword evidence="1" id="KW-0805">Transcription regulation</keyword>
<dbReference type="AlphaFoldDB" id="A0A3P3QT69"/>
<accession>A0A3P3QT69</accession>
<evidence type="ECO:0000256" key="3">
    <source>
        <dbReference type="ARBA" id="ARBA00023163"/>
    </source>
</evidence>
<evidence type="ECO:0000256" key="2">
    <source>
        <dbReference type="ARBA" id="ARBA00023125"/>
    </source>
</evidence>